<dbReference type="PROSITE" id="PS51257">
    <property type="entry name" value="PROKAR_LIPOPROTEIN"/>
    <property type="match status" value="1"/>
</dbReference>
<gene>
    <name evidence="8" type="ORF">FOB44_08365</name>
    <name evidence="7" type="ORF">OK18_13570</name>
</gene>
<evidence type="ECO:0000313" key="8">
    <source>
        <dbReference type="EMBL" id="QIY90682.1"/>
    </source>
</evidence>
<dbReference type="GO" id="GO:0022857">
    <property type="term" value="F:transmembrane transporter activity"/>
    <property type="evidence" value="ECO:0007669"/>
    <property type="project" value="InterPro"/>
</dbReference>
<dbReference type="Gene3D" id="2.40.30.170">
    <property type="match status" value="1"/>
</dbReference>
<evidence type="ECO:0000259" key="6">
    <source>
        <dbReference type="Pfam" id="PF25989"/>
    </source>
</evidence>
<evidence type="ECO:0000259" key="4">
    <source>
        <dbReference type="Pfam" id="PF25917"/>
    </source>
</evidence>
<feature type="domain" description="Multidrug resistance protein MdtA-like barrel-sandwich hybrid" evidence="4">
    <location>
        <begin position="58"/>
        <end position="192"/>
    </location>
</feature>
<dbReference type="PANTHER" id="PTHR30158:SF23">
    <property type="entry name" value="MULTIDRUG RESISTANCE PROTEIN MEXA"/>
    <property type="match status" value="1"/>
</dbReference>
<dbReference type="GO" id="GO:0030313">
    <property type="term" value="C:cell envelope"/>
    <property type="evidence" value="ECO:0007669"/>
    <property type="project" value="UniProtKB-SubCell"/>
</dbReference>
<proteinExistence type="inferred from homology"/>
<evidence type="ECO:0000313" key="10">
    <source>
        <dbReference type="Proteomes" id="UP000501570"/>
    </source>
</evidence>
<evidence type="ECO:0000256" key="1">
    <source>
        <dbReference type="ARBA" id="ARBA00009477"/>
    </source>
</evidence>
<dbReference type="Pfam" id="PF25944">
    <property type="entry name" value="Beta-barrel_RND"/>
    <property type="match status" value="1"/>
</dbReference>
<dbReference type="Gene3D" id="2.40.420.20">
    <property type="match status" value="1"/>
</dbReference>
<keyword evidence="10" id="KW-1185">Reference proteome</keyword>
<feature type="signal peptide" evidence="3">
    <location>
        <begin position="1"/>
        <end position="22"/>
    </location>
</feature>
<evidence type="ECO:0000256" key="2">
    <source>
        <dbReference type="SAM" id="Coils"/>
    </source>
</evidence>
<evidence type="ECO:0000256" key="3">
    <source>
        <dbReference type="SAM" id="SignalP"/>
    </source>
</evidence>
<dbReference type="InterPro" id="IPR058637">
    <property type="entry name" value="YknX-like_C"/>
</dbReference>
<evidence type="ECO:0000313" key="7">
    <source>
        <dbReference type="EMBL" id="AKK73493.1"/>
    </source>
</evidence>
<feature type="domain" description="YknX-like C-terminal permuted SH3-like" evidence="6">
    <location>
        <begin position="290"/>
        <end position="358"/>
    </location>
</feature>
<dbReference type="EMBL" id="CP009928">
    <property type="protein sequence ID" value="AKK73493.1"/>
    <property type="molecule type" value="Genomic_DNA"/>
</dbReference>
<protein>
    <submittedName>
        <fullName evidence="7 8">RND transporter</fullName>
    </submittedName>
</protein>
<dbReference type="Proteomes" id="UP000035213">
    <property type="component" value="Chromosome"/>
</dbReference>
<dbReference type="AlphaFoldDB" id="A0A0G3M664"/>
<dbReference type="Gene3D" id="2.40.50.100">
    <property type="match status" value="1"/>
</dbReference>
<dbReference type="PANTHER" id="PTHR30158">
    <property type="entry name" value="ACRA/E-RELATED COMPONENT OF DRUG EFFLUX TRANSPORTER"/>
    <property type="match status" value="1"/>
</dbReference>
<dbReference type="InterPro" id="IPR058625">
    <property type="entry name" value="MdtA-like_BSH"/>
</dbReference>
<organism evidence="7 9">
    <name type="scientific">Chryseobacterium gallinarum</name>
    <dbReference type="NCBI Taxonomy" id="1324352"/>
    <lineage>
        <taxon>Bacteria</taxon>
        <taxon>Pseudomonadati</taxon>
        <taxon>Bacteroidota</taxon>
        <taxon>Flavobacteriia</taxon>
        <taxon>Flavobacteriales</taxon>
        <taxon>Weeksellaceae</taxon>
        <taxon>Chryseobacterium group</taxon>
        <taxon>Chryseobacterium</taxon>
    </lineage>
</organism>
<reference evidence="7 9" key="1">
    <citation type="submission" date="2014-11" db="EMBL/GenBank/DDBJ databases">
        <authorList>
            <person name="Park G.-S."/>
            <person name="Hong S.-J."/>
            <person name="Jung B.K."/>
            <person name="Khan A.R."/>
            <person name="Kwak Y."/>
            <person name="Shin J.-H."/>
        </authorList>
    </citation>
    <scope>NUCLEOTIDE SEQUENCE [LARGE SCALE GENOMIC DNA]</scope>
    <source>
        <strain evidence="7 9">DSM 27622</strain>
    </source>
</reference>
<dbReference type="NCBIfam" id="TIGR01730">
    <property type="entry name" value="RND_mfp"/>
    <property type="match status" value="1"/>
</dbReference>
<dbReference type="EMBL" id="CP050995">
    <property type="protein sequence ID" value="QIY90682.1"/>
    <property type="molecule type" value="Genomic_DNA"/>
</dbReference>
<name>A0A0G3M664_CHRGL</name>
<comment type="similarity">
    <text evidence="1">Belongs to the membrane fusion protein (MFP) (TC 8.A.1) family.</text>
</comment>
<dbReference type="GO" id="GO:0005886">
    <property type="term" value="C:plasma membrane"/>
    <property type="evidence" value="ECO:0007669"/>
    <property type="project" value="TreeGrafter"/>
</dbReference>
<dbReference type="STRING" id="1324352.OK18_13570"/>
<evidence type="ECO:0000313" key="9">
    <source>
        <dbReference type="Proteomes" id="UP000035213"/>
    </source>
</evidence>
<dbReference type="InterPro" id="IPR006143">
    <property type="entry name" value="RND_pump_MFP"/>
</dbReference>
<dbReference type="GO" id="GO:0046677">
    <property type="term" value="P:response to antibiotic"/>
    <property type="evidence" value="ECO:0007669"/>
    <property type="project" value="TreeGrafter"/>
</dbReference>
<dbReference type="Gene3D" id="1.10.287.470">
    <property type="entry name" value="Helix hairpin bin"/>
    <property type="match status" value="1"/>
</dbReference>
<evidence type="ECO:0000259" key="5">
    <source>
        <dbReference type="Pfam" id="PF25944"/>
    </source>
</evidence>
<feature type="chain" id="PRO_5044542511" evidence="3">
    <location>
        <begin position="23"/>
        <end position="362"/>
    </location>
</feature>
<dbReference type="OrthoDB" id="9801814at2"/>
<dbReference type="InterPro" id="IPR058626">
    <property type="entry name" value="MdtA-like_b-barrel"/>
</dbReference>
<dbReference type="Pfam" id="PF25917">
    <property type="entry name" value="BSH_RND"/>
    <property type="match status" value="1"/>
</dbReference>
<feature type="coiled-coil region" evidence="2">
    <location>
        <begin position="89"/>
        <end position="156"/>
    </location>
</feature>
<dbReference type="KEGG" id="cgn:OK18_13570"/>
<feature type="domain" description="Multidrug resistance protein MdtA-like beta-barrel" evidence="5">
    <location>
        <begin position="203"/>
        <end position="272"/>
    </location>
</feature>
<sequence>MYLKNVIICSLAILFAVSCSKAKNKNSQKEKEVPILEIKEKDTLVSNQFVTDIQAKKNVEIRSRIGGIIQQIYVNEGQFVHQGQALFKINDAELQMELLKANAALKQTEADVRIAEVELKQIQSLHAKKFVANNELEMVKAKLSSAKAKHAFAEAEKKAVLQKISFTRITAPFDGVIDVIPHKDGSLVENGTLLTTLSQLNEVYAYFSIPENLYFELLANDKIGNHQKIELTLPNGVNYQFNGALKTAEGEIDRTTGSIRYKALFPNPDRLIKHGTSGKLIISEHQANAILIPQKSTFSIQDKTYVFVVNKQNKVKMTNIKIGTTLRDSYLVESGLKKGDLIVYEGTQSLKDGDMITVKKKY</sequence>
<accession>A0A0G3M664</accession>
<dbReference type="RefSeq" id="WP_050021558.1">
    <property type="nucleotide sequence ID" value="NZ_CP009928.1"/>
</dbReference>
<dbReference type="Pfam" id="PF25989">
    <property type="entry name" value="YknX_C"/>
    <property type="match status" value="1"/>
</dbReference>
<keyword evidence="2" id="KW-0175">Coiled coil</keyword>
<dbReference type="SUPFAM" id="SSF111369">
    <property type="entry name" value="HlyD-like secretion proteins"/>
    <property type="match status" value="1"/>
</dbReference>
<keyword evidence="3" id="KW-0732">Signal</keyword>
<dbReference type="Proteomes" id="UP000501570">
    <property type="component" value="Chromosome"/>
</dbReference>
<dbReference type="PATRIC" id="fig|1324352.5.peg.2815"/>
<reference evidence="8 10" key="2">
    <citation type="submission" date="2019-09" db="EMBL/GenBank/DDBJ databases">
        <title>FDA dAtabase for Regulatory Grade micrObial Sequences (FDA-ARGOS): Supporting development and validation of Infectious Disease Dx tests.</title>
        <authorList>
            <person name="Sciortino C."/>
            <person name="Tallon L."/>
            <person name="Sadzewicz L."/>
            <person name="Vavikolanu K."/>
            <person name="Mehta A."/>
            <person name="Aluvathingal J."/>
            <person name="Nadendla S."/>
            <person name="Nandy P."/>
            <person name="Geyer C."/>
            <person name="Yan Y."/>
            <person name="Sichtig H."/>
        </authorList>
    </citation>
    <scope>NUCLEOTIDE SEQUENCE [LARGE SCALE GENOMIC DNA]</scope>
    <source>
        <strain evidence="8 10">FDAARGOS_636</strain>
    </source>
</reference>